<dbReference type="InterPro" id="IPR007817">
    <property type="entry name" value="Isocyanide_synthase_DIT1"/>
</dbReference>
<dbReference type="OrthoDB" id="860574at2"/>
<dbReference type="Gene3D" id="3.30.60.140">
    <property type="match status" value="1"/>
</dbReference>
<evidence type="ECO:0000313" key="2">
    <source>
        <dbReference type="Proteomes" id="UP000243799"/>
    </source>
</evidence>
<dbReference type="PIRSF" id="PIRSF037196">
    <property type="entry name" value="Pyoverdine_chromoph_PvcA"/>
    <property type="match status" value="1"/>
</dbReference>
<sequence length="319" mass="35669">MSEKARRVAGLVMKLVLARQRKLPGPEKCREPRCDRCLSAHLDQVKRSVEAGRPVLFVLPAFPCKSPNEAKVLGNVPDLAEQLALESLDTLIGQIGAVHPPGAELVIASDGRVFGDILGIPDEDITIYRRELQVMIDSLPQRRIRLIALDDFPGFARRSHDQARARLAEAYAEDLDTLRERVRAGIDVALYRAITRFLFEDRNTATYQGSRSALQRTARARAYQMLQRSKAWGDLLVERYPGAVRLSIHPQPCGAPKLGIHLTETRDNWLTPWHSVAVDLGDRFVLMKRAEAEAAGAELVSLGERPSHFTMRQSRSQIA</sequence>
<dbReference type="InterPro" id="IPR017133">
    <property type="entry name" value="PvcA"/>
</dbReference>
<dbReference type="STRING" id="490629.SAMN05216266_12850"/>
<reference evidence="2" key="1">
    <citation type="submission" date="2016-10" db="EMBL/GenBank/DDBJ databases">
        <authorList>
            <person name="Varghese N."/>
            <person name="Submissions S."/>
        </authorList>
    </citation>
    <scope>NUCLEOTIDE SEQUENCE [LARGE SCALE GENOMIC DNA]</scope>
    <source>
        <strain evidence="2">CGMCC 4.3568</strain>
    </source>
</reference>
<dbReference type="Proteomes" id="UP000243799">
    <property type="component" value="Unassembled WGS sequence"/>
</dbReference>
<dbReference type="EMBL" id="FOKG01000028">
    <property type="protein sequence ID" value="SFB61611.1"/>
    <property type="molecule type" value="Genomic_DNA"/>
</dbReference>
<accession>A0A1I1CFY6</accession>
<organism evidence="1 2">
    <name type="scientific">Amycolatopsis marina</name>
    <dbReference type="NCBI Taxonomy" id="490629"/>
    <lineage>
        <taxon>Bacteria</taxon>
        <taxon>Bacillati</taxon>
        <taxon>Actinomycetota</taxon>
        <taxon>Actinomycetes</taxon>
        <taxon>Pseudonocardiales</taxon>
        <taxon>Pseudonocardiaceae</taxon>
        <taxon>Amycolatopsis</taxon>
    </lineage>
</organism>
<keyword evidence="2" id="KW-1185">Reference proteome</keyword>
<proteinExistence type="predicted"/>
<dbReference type="PANTHER" id="PTHR37285">
    <property type="entry name" value="SPORE WALL MATURATION PROTEIN DIT1"/>
    <property type="match status" value="1"/>
</dbReference>
<evidence type="ECO:0000313" key="1">
    <source>
        <dbReference type="EMBL" id="SFB61611.1"/>
    </source>
</evidence>
<protein>
    <submittedName>
        <fullName evidence="1">2-isocyano-3-(4-hydroxyphenyl)propanoate synthase</fullName>
    </submittedName>
</protein>
<gene>
    <name evidence="1" type="ORF">SAMN05216266_12850</name>
</gene>
<dbReference type="PANTHER" id="PTHR37285:SF5">
    <property type="entry name" value="SPORE WALL MATURATION PROTEIN DIT1"/>
    <property type="match status" value="1"/>
</dbReference>
<dbReference type="AlphaFoldDB" id="A0A1I1CFY6"/>
<name>A0A1I1CFY6_9PSEU</name>
<dbReference type="Pfam" id="PF05141">
    <property type="entry name" value="DIT1_PvcA"/>
    <property type="match status" value="1"/>
</dbReference>